<evidence type="ECO:0000256" key="2">
    <source>
        <dbReference type="ARBA" id="ARBA00012202"/>
    </source>
</evidence>
<dbReference type="GO" id="GO:0004016">
    <property type="term" value="F:adenylate cyclase activity"/>
    <property type="evidence" value="ECO:0007669"/>
    <property type="project" value="TreeGrafter"/>
</dbReference>
<evidence type="ECO:0000313" key="15">
    <source>
        <dbReference type="Ensembl" id="ENSNMLP00000029352.1"/>
    </source>
</evidence>
<evidence type="ECO:0000256" key="4">
    <source>
        <dbReference type="ARBA" id="ARBA00022729"/>
    </source>
</evidence>
<dbReference type="Pfam" id="PF00211">
    <property type="entry name" value="Guanylate_cyc"/>
    <property type="match status" value="2"/>
</dbReference>
<keyword evidence="8 10" id="KW-0456">Lyase</keyword>
<dbReference type="PROSITE" id="PS50125">
    <property type="entry name" value="GUANYLATE_CYCLASE_2"/>
    <property type="match status" value="1"/>
</dbReference>
<dbReference type="GO" id="GO:0001653">
    <property type="term" value="F:peptide receptor activity"/>
    <property type="evidence" value="ECO:0007669"/>
    <property type="project" value="TreeGrafter"/>
</dbReference>
<dbReference type="GO" id="GO:0005886">
    <property type="term" value="C:plasma membrane"/>
    <property type="evidence" value="ECO:0007669"/>
    <property type="project" value="TreeGrafter"/>
</dbReference>
<keyword evidence="4" id="KW-0732">Signal</keyword>
<keyword evidence="12" id="KW-0175">Coiled coil</keyword>
<evidence type="ECO:0000256" key="9">
    <source>
        <dbReference type="ARBA" id="ARBA00023293"/>
    </source>
</evidence>
<organism evidence="15 16">
    <name type="scientific">Neogobius melanostomus</name>
    <name type="common">round goby</name>
    <dbReference type="NCBI Taxonomy" id="47308"/>
    <lineage>
        <taxon>Eukaryota</taxon>
        <taxon>Metazoa</taxon>
        <taxon>Chordata</taxon>
        <taxon>Craniata</taxon>
        <taxon>Vertebrata</taxon>
        <taxon>Euteleostomi</taxon>
        <taxon>Actinopterygii</taxon>
        <taxon>Neopterygii</taxon>
        <taxon>Teleostei</taxon>
        <taxon>Neoteleostei</taxon>
        <taxon>Acanthomorphata</taxon>
        <taxon>Gobiaria</taxon>
        <taxon>Gobiiformes</taxon>
        <taxon>Gobioidei</taxon>
        <taxon>Gobiidae</taxon>
        <taxon>Benthophilinae</taxon>
        <taxon>Neogobiini</taxon>
        <taxon>Neogobius</taxon>
    </lineage>
</organism>
<dbReference type="CDD" id="cd07302">
    <property type="entry name" value="CHD"/>
    <property type="match status" value="1"/>
</dbReference>
<dbReference type="SUPFAM" id="SSF53822">
    <property type="entry name" value="Periplasmic binding protein-like I"/>
    <property type="match status" value="1"/>
</dbReference>
<dbReference type="InterPro" id="IPR001828">
    <property type="entry name" value="ANF_lig-bd_rcpt"/>
</dbReference>
<dbReference type="InterPro" id="IPR011009">
    <property type="entry name" value="Kinase-like_dom_sf"/>
</dbReference>
<dbReference type="PANTHER" id="PTHR11920">
    <property type="entry name" value="GUANYLYL CYCLASE"/>
    <property type="match status" value="1"/>
</dbReference>
<dbReference type="SUPFAM" id="SSF56112">
    <property type="entry name" value="Protein kinase-like (PK-like)"/>
    <property type="match status" value="1"/>
</dbReference>
<dbReference type="PROSITE" id="PS00452">
    <property type="entry name" value="GUANYLATE_CYCLASE_1"/>
    <property type="match status" value="1"/>
</dbReference>
<evidence type="ECO:0000313" key="16">
    <source>
        <dbReference type="Proteomes" id="UP000694523"/>
    </source>
</evidence>
<sequence length="1026" mass="115789">MLQSCPSTPKWPPTPLKAYSHISTRSSLLHLRGLLLLLVLLLAPLAFLPCPADAARFRVGLVGPWACDPVFAKALPHVAGQLAVNRINKDHSLSLAHTFEFTVLQEPCQTSRGLESYLGFHTKASAFIGPANPGYCDAASMVSKGWNKALFSWGCIGYDLDDVRSHPTFGRSVPRPTEVLLRVLSYFRWAHVAVVSSSEDIWIETATKVAESLRSHGMPVRLVSFMENTPHMVIMCMHSALIGGDVQRLFLETAFDMKMIDGSLVYIPYDALLYSLPYRNVSFPTLKKNGKLLRAYDAVLTITVDSPQQSFYEAYGEANSLRTIVLFVQVSPLFGTIYSSVLFVAHAVQRVRERGVWMSGGNLARHTRNLNFQGFSHPVKTDGSGAALMDFLILDTDGQSLELRPTYRIDMEANLVRFLGRDIHFPGGWAPSKDAPCWFTPGISNRLFPQRRRLIQFRMVIGPNKILLTLEDVAFINPSLSNKVSHFISSVLKSVSSRSYTSASTQSPATYENSNVVIFEGDWAWLKRLPDGSFNRITHKTSDVFEMMKDMRHENVNPFLGFFHDCGVFAIVTEFCSRGSLEDLLLNEDVKLDWMFKSSLLLDLIKGMKYLHHRGLVHSRLKSRNCVVDGRFVLKVTDYGYNEVLESLYLIKSCICIVALLWTAPEILRSGLPGLHGSLQGDVYSYAIIMQEVVMRASPYCMLDLTASEIVERLRKPPPLCRPVVSPDYAPMECLQLMKQCWTEQPEKRPNFEDIFDQFKNINKGKKTNIIDSMLRMLEQYSSNLEELIRERTEELEIEKQKTEKLLTQMLPPSVAEALMVGGTVVPEYFDNVSLYFSDIVGFTTISANSEPIEVVDLLNDLYTLFDAIIGNHDVYKVTLLRHRFYILRYVLTLTRECNIYFSLGPCVTGVVGLTMPRYCLFGDTVTTASRMESTGMPYRIHVHQSTVKVLEELNLGYTVVLRGRTEVRGKGIEETYWLTGRAGFTKPLPVPPELKTGQMAHGLQMAEIAQYKKRKQQELLAKKKN</sequence>
<dbReference type="InterPro" id="IPR000719">
    <property type="entry name" value="Prot_kinase_dom"/>
</dbReference>
<protein>
    <recommendedName>
        <fullName evidence="2 11">Guanylate cyclase</fullName>
        <ecNumber evidence="2 11">4.6.1.2</ecNumber>
    </recommendedName>
</protein>
<name>A0A8C6TYH8_9GOBI</name>
<evidence type="ECO:0000256" key="12">
    <source>
        <dbReference type="SAM" id="Coils"/>
    </source>
</evidence>
<feature type="domain" description="Protein kinase" evidence="13">
    <location>
        <begin position="489"/>
        <end position="762"/>
    </location>
</feature>
<evidence type="ECO:0000259" key="13">
    <source>
        <dbReference type="PROSITE" id="PS50011"/>
    </source>
</evidence>
<dbReference type="InterPro" id="IPR018297">
    <property type="entry name" value="A/G_cyclase_CS"/>
</dbReference>
<keyword evidence="5" id="KW-0547">Nucleotide-binding</keyword>
<dbReference type="Gene3D" id="3.40.50.2300">
    <property type="match status" value="2"/>
</dbReference>
<dbReference type="Gene3D" id="3.30.70.1230">
    <property type="entry name" value="Nucleotide cyclase"/>
    <property type="match status" value="2"/>
</dbReference>
<dbReference type="Proteomes" id="UP000694523">
    <property type="component" value="Unplaced"/>
</dbReference>
<dbReference type="PROSITE" id="PS50011">
    <property type="entry name" value="PROTEIN_KINASE_DOM"/>
    <property type="match status" value="1"/>
</dbReference>
<dbReference type="GO" id="GO:0004383">
    <property type="term" value="F:guanylate cyclase activity"/>
    <property type="evidence" value="ECO:0007669"/>
    <property type="project" value="UniProtKB-EC"/>
</dbReference>
<dbReference type="InterPro" id="IPR029787">
    <property type="entry name" value="Nucleotide_cyclase"/>
</dbReference>
<evidence type="ECO:0000256" key="5">
    <source>
        <dbReference type="ARBA" id="ARBA00022741"/>
    </source>
</evidence>
<dbReference type="GO" id="GO:0004672">
    <property type="term" value="F:protein kinase activity"/>
    <property type="evidence" value="ECO:0007669"/>
    <property type="project" value="InterPro"/>
</dbReference>
<dbReference type="GO" id="GO:0035556">
    <property type="term" value="P:intracellular signal transduction"/>
    <property type="evidence" value="ECO:0007669"/>
    <property type="project" value="InterPro"/>
</dbReference>
<evidence type="ECO:0000256" key="3">
    <source>
        <dbReference type="ARBA" id="ARBA00022692"/>
    </source>
</evidence>
<evidence type="ECO:0000259" key="14">
    <source>
        <dbReference type="PROSITE" id="PS50125"/>
    </source>
</evidence>
<keyword evidence="9 11" id="KW-0141">cGMP biosynthesis</keyword>
<evidence type="ECO:0000256" key="7">
    <source>
        <dbReference type="ARBA" id="ARBA00023136"/>
    </source>
</evidence>
<dbReference type="GO" id="GO:0007168">
    <property type="term" value="P:receptor guanylyl cyclase signaling pathway"/>
    <property type="evidence" value="ECO:0007669"/>
    <property type="project" value="TreeGrafter"/>
</dbReference>
<evidence type="ECO:0000256" key="1">
    <source>
        <dbReference type="ARBA" id="ARBA00004451"/>
    </source>
</evidence>
<evidence type="ECO:0000256" key="10">
    <source>
        <dbReference type="RuleBase" id="RU000405"/>
    </source>
</evidence>
<keyword evidence="7" id="KW-0472">Membrane</keyword>
<proteinExistence type="inferred from homology"/>
<dbReference type="Pfam" id="PF01094">
    <property type="entry name" value="ANF_receptor"/>
    <property type="match status" value="1"/>
</dbReference>
<dbReference type="InterPro" id="IPR050401">
    <property type="entry name" value="Cyclic_nucleotide_synthase"/>
</dbReference>
<dbReference type="InterPro" id="IPR001054">
    <property type="entry name" value="A/G_cyclase"/>
</dbReference>
<evidence type="ECO:0000256" key="6">
    <source>
        <dbReference type="ARBA" id="ARBA00022989"/>
    </source>
</evidence>
<accession>A0A8C6TYH8</accession>
<comment type="similarity">
    <text evidence="10">Belongs to the adenylyl cyclase class-4/guanylyl cyclase family.</text>
</comment>
<dbReference type="SUPFAM" id="SSF55073">
    <property type="entry name" value="Nucleotide cyclase"/>
    <property type="match status" value="1"/>
</dbReference>
<feature type="domain" description="Guanylate cyclase" evidence="14">
    <location>
        <begin position="834"/>
        <end position="933"/>
    </location>
</feature>
<keyword evidence="3" id="KW-0812">Transmembrane</keyword>
<reference evidence="15" key="2">
    <citation type="submission" date="2025-09" db="UniProtKB">
        <authorList>
            <consortium name="Ensembl"/>
        </authorList>
    </citation>
    <scope>IDENTIFICATION</scope>
</reference>
<evidence type="ECO:0000256" key="11">
    <source>
        <dbReference type="RuleBase" id="RU003431"/>
    </source>
</evidence>
<dbReference type="GO" id="GO:0005524">
    <property type="term" value="F:ATP binding"/>
    <property type="evidence" value="ECO:0007669"/>
    <property type="project" value="InterPro"/>
</dbReference>
<dbReference type="Pfam" id="PF07701">
    <property type="entry name" value="HNOBA"/>
    <property type="match status" value="1"/>
</dbReference>
<comment type="catalytic activity">
    <reaction evidence="11">
        <text>GTP = 3',5'-cyclic GMP + diphosphate</text>
        <dbReference type="Rhea" id="RHEA:13665"/>
        <dbReference type="ChEBI" id="CHEBI:33019"/>
        <dbReference type="ChEBI" id="CHEBI:37565"/>
        <dbReference type="ChEBI" id="CHEBI:57746"/>
        <dbReference type="EC" id="4.6.1.2"/>
    </reaction>
</comment>
<dbReference type="InterPro" id="IPR011645">
    <property type="entry name" value="HNOB_dom_associated"/>
</dbReference>
<dbReference type="PANTHER" id="PTHR11920:SF349">
    <property type="entry name" value="RETINAL GUANYLYL CYCLASE 2"/>
    <property type="match status" value="1"/>
</dbReference>
<dbReference type="InterPro" id="IPR001245">
    <property type="entry name" value="Ser-Thr/Tyr_kinase_cat_dom"/>
</dbReference>
<dbReference type="PRINTS" id="PR00109">
    <property type="entry name" value="TYRKINASE"/>
</dbReference>
<dbReference type="Ensembl" id="ENSNMLT00000032731.1">
    <property type="protein sequence ID" value="ENSNMLP00000029352.1"/>
    <property type="gene ID" value="ENSNMLG00000015427.1"/>
</dbReference>
<keyword evidence="16" id="KW-1185">Reference proteome</keyword>
<dbReference type="AlphaFoldDB" id="A0A8C6TYH8"/>
<dbReference type="EC" id="4.6.1.2" evidence="2 11"/>
<keyword evidence="6" id="KW-1133">Transmembrane helix</keyword>
<evidence type="ECO:0000256" key="8">
    <source>
        <dbReference type="ARBA" id="ARBA00023239"/>
    </source>
</evidence>
<comment type="subcellular location">
    <subcellularLocation>
        <location evidence="1">Photoreceptor outer segment membrane</location>
        <topology evidence="1">Single-pass type I membrane protein</topology>
    </subcellularLocation>
</comment>
<dbReference type="Gene3D" id="1.10.510.10">
    <property type="entry name" value="Transferase(Phosphotransferase) domain 1"/>
    <property type="match status" value="1"/>
</dbReference>
<reference evidence="15" key="1">
    <citation type="submission" date="2025-08" db="UniProtKB">
        <authorList>
            <consortium name="Ensembl"/>
        </authorList>
    </citation>
    <scope>IDENTIFICATION</scope>
</reference>
<dbReference type="InterPro" id="IPR028082">
    <property type="entry name" value="Peripla_BP_I"/>
</dbReference>
<dbReference type="Pfam" id="PF07714">
    <property type="entry name" value="PK_Tyr_Ser-Thr"/>
    <property type="match status" value="1"/>
</dbReference>
<dbReference type="Gene3D" id="6.10.250.780">
    <property type="match status" value="1"/>
</dbReference>
<feature type="coiled-coil region" evidence="12">
    <location>
        <begin position="771"/>
        <end position="802"/>
    </location>
</feature>
<dbReference type="FunFam" id="1.10.510.10:FF:000404">
    <property type="entry name" value="Guanylate cyclase"/>
    <property type="match status" value="1"/>
</dbReference>
<dbReference type="SMART" id="SM00044">
    <property type="entry name" value="CYCc"/>
    <property type="match status" value="1"/>
</dbReference>